<sequence>MKCMDDLPSCNRIDTVQACVNEAVDEVKEKDLPRVEDFKDEDDQQEKNGVEDKKELSTTSGEGLLLIPLPEHLRYVFLGIREIAQKAKLQSQDVGGSIIQNAEKENW</sequence>
<protein>
    <submittedName>
        <fullName evidence="2">Uncharacterized protein</fullName>
    </submittedName>
</protein>
<accession>A0ABD2ZPZ9</accession>
<gene>
    <name evidence="2" type="ORF">ACH5RR_018381</name>
</gene>
<proteinExistence type="predicted"/>
<feature type="region of interest" description="Disordered" evidence="1">
    <location>
        <begin position="31"/>
        <end position="61"/>
    </location>
</feature>
<dbReference type="Proteomes" id="UP001630127">
    <property type="component" value="Unassembled WGS sequence"/>
</dbReference>
<dbReference type="EMBL" id="JBJUIK010000008">
    <property type="protein sequence ID" value="KAL3520232.1"/>
    <property type="molecule type" value="Genomic_DNA"/>
</dbReference>
<reference evidence="2 3" key="1">
    <citation type="submission" date="2024-11" db="EMBL/GenBank/DDBJ databases">
        <title>A near-complete genome assembly of Cinchona calisaya.</title>
        <authorList>
            <person name="Lian D.C."/>
            <person name="Zhao X.W."/>
            <person name="Wei L."/>
        </authorList>
    </citation>
    <scope>NUCLEOTIDE SEQUENCE [LARGE SCALE GENOMIC DNA]</scope>
    <source>
        <tissue evidence="2">Nenye</tissue>
    </source>
</reference>
<comment type="caution">
    <text evidence="2">The sequence shown here is derived from an EMBL/GenBank/DDBJ whole genome shotgun (WGS) entry which is preliminary data.</text>
</comment>
<name>A0ABD2ZPZ9_9GENT</name>
<organism evidence="2 3">
    <name type="scientific">Cinchona calisaya</name>
    <dbReference type="NCBI Taxonomy" id="153742"/>
    <lineage>
        <taxon>Eukaryota</taxon>
        <taxon>Viridiplantae</taxon>
        <taxon>Streptophyta</taxon>
        <taxon>Embryophyta</taxon>
        <taxon>Tracheophyta</taxon>
        <taxon>Spermatophyta</taxon>
        <taxon>Magnoliopsida</taxon>
        <taxon>eudicotyledons</taxon>
        <taxon>Gunneridae</taxon>
        <taxon>Pentapetalae</taxon>
        <taxon>asterids</taxon>
        <taxon>lamiids</taxon>
        <taxon>Gentianales</taxon>
        <taxon>Rubiaceae</taxon>
        <taxon>Cinchonoideae</taxon>
        <taxon>Cinchoneae</taxon>
        <taxon>Cinchona</taxon>
    </lineage>
</organism>
<feature type="compositionally biased region" description="Basic and acidic residues" evidence="1">
    <location>
        <begin position="45"/>
        <end position="56"/>
    </location>
</feature>
<evidence type="ECO:0000256" key="1">
    <source>
        <dbReference type="SAM" id="MobiDB-lite"/>
    </source>
</evidence>
<keyword evidence="3" id="KW-1185">Reference proteome</keyword>
<evidence type="ECO:0000313" key="3">
    <source>
        <dbReference type="Proteomes" id="UP001630127"/>
    </source>
</evidence>
<evidence type="ECO:0000313" key="2">
    <source>
        <dbReference type="EMBL" id="KAL3520232.1"/>
    </source>
</evidence>
<dbReference type="AlphaFoldDB" id="A0ABD2ZPZ9"/>